<protein>
    <submittedName>
        <fullName evidence="3">Uncharacterized protein</fullName>
    </submittedName>
</protein>
<feature type="region of interest" description="Disordered" evidence="1">
    <location>
        <begin position="53"/>
        <end position="82"/>
    </location>
</feature>
<sequence length="82" mass="7806">MRHVTFAAAVFVVIFVTSGGGSGGRMSSTAARPMAMGGAGAPPAAVAVELAGTGTNASSQPSNCTYGNNVGGQCPPTPGAGH</sequence>
<keyword evidence="2" id="KW-0732">Signal</keyword>
<accession>A0A0E0KK91</accession>
<feature type="signal peptide" evidence="2">
    <location>
        <begin position="1"/>
        <end position="23"/>
    </location>
</feature>
<dbReference type="eggNOG" id="ENOG502R3TK">
    <property type="taxonomic scope" value="Eukaryota"/>
</dbReference>
<reference evidence="3" key="2">
    <citation type="submission" date="2018-05" db="EMBL/GenBank/DDBJ databases">
        <title>OpunRS2 (Oryza punctata Reference Sequence Version 2).</title>
        <authorList>
            <person name="Zhang J."/>
            <person name="Kudrna D."/>
            <person name="Lee S."/>
            <person name="Talag J."/>
            <person name="Welchert J."/>
            <person name="Wing R.A."/>
        </authorList>
    </citation>
    <scope>NUCLEOTIDE SEQUENCE [LARGE SCALE GENOMIC DNA]</scope>
</reference>
<evidence type="ECO:0000313" key="3">
    <source>
        <dbReference type="EnsemblPlants" id="OPUNC03G34630.1"/>
    </source>
</evidence>
<feature type="compositionally biased region" description="Polar residues" evidence="1">
    <location>
        <begin position="53"/>
        <end position="68"/>
    </location>
</feature>
<name>A0A0E0KK91_ORYPU</name>
<evidence type="ECO:0000256" key="2">
    <source>
        <dbReference type="SAM" id="SignalP"/>
    </source>
</evidence>
<dbReference type="Gramene" id="OPUNC03G34630.1">
    <property type="protein sequence ID" value="OPUNC03G34630.1"/>
    <property type="gene ID" value="OPUNC03G34630"/>
</dbReference>
<dbReference type="Proteomes" id="UP000026962">
    <property type="component" value="Chromosome 3"/>
</dbReference>
<proteinExistence type="predicted"/>
<evidence type="ECO:0000256" key="1">
    <source>
        <dbReference type="SAM" id="MobiDB-lite"/>
    </source>
</evidence>
<organism evidence="3">
    <name type="scientific">Oryza punctata</name>
    <name type="common">Red rice</name>
    <dbReference type="NCBI Taxonomy" id="4537"/>
    <lineage>
        <taxon>Eukaryota</taxon>
        <taxon>Viridiplantae</taxon>
        <taxon>Streptophyta</taxon>
        <taxon>Embryophyta</taxon>
        <taxon>Tracheophyta</taxon>
        <taxon>Spermatophyta</taxon>
        <taxon>Magnoliopsida</taxon>
        <taxon>Liliopsida</taxon>
        <taxon>Poales</taxon>
        <taxon>Poaceae</taxon>
        <taxon>BOP clade</taxon>
        <taxon>Oryzoideae</taxon>
        <taxon>Oryzeae</taxon>
        <taxon>Oryzinae</taxon>
        <taxon>Oryza</taxon>
    </lineage>
</organism>
<keyword evidence="4" id="KW-1185">Reference proteome</keyword>
<dbReference type="HOGENOM" id="CLU_176710_0_0_1"/>
<feature type="chain" id="PRO_5002365109" evidence="2">
    <location>
        <begin position="24"/>
        <end position="82"/>
    </location>
</feature>
<reference evidence="3" key="1">
    <citation type="submission" date="2015-04" db="UniProtKB">
        <authorList>
            <consortium name="EnsemblPlants"/>
        </authorList>
    </citation>
    <scope>IDENTIFICATION</scope>
</reference>
<dbReference type="AlphaFoldDB" id="A0A0E0KK91"/>
<dbReference type="OMA" id="CTYGHNT"/>
<dbReference type="EnsemblPlants" id="OPUNC03G34630.1">
    <property type="protein sequence ID" value="OPUNC03G34630.1"/>
    <property type="gene ID" value="OPUNC03G34630"/>
</dbReference>
<evidence type="ECO:0000313" key="4">
    <source>
        <dbReference type="Proteomes" id="UP000026962"/>
    </source>
</evidence>